<protein>
    <submittedName>
        <fullName evidence="3">Uncharacterized protein</fullName>
    </submittedName>
</protein>
<sequence length="379" mass="42158">MPNLMPAILLRAAPGRLPMIIKSIFFGYFTHPPELFQLQYWTQHPSYPWRIPRSRFWRVQIVSLRQRKRTSGGCGGAEPFVCTSKDGAFTLQETIRGGSYWMHNCVFLLTRSRGREAGQKLATIAEVLAPSEGGLRLCSKAEINLDLPAFTMAAASAPATPSAVGMNRAACANLIYQIGSARVTSCDLDDRPRKKSSVSHERRAGLCQHPGNNTVRAGGTKSVLLQWAGRRLTTKRDRGPDGERQQGQLVEHFVQAILMSFLQRYQPGPLTLRCDKECRQRFSFLPSQWSILRWSVDSCDGGSAGLFGDSAIGQSAKPPEIIVRLGHSCELLANAWRRKKVHLVGSPQSSTRTKGPPKNASQSKAWSQRLWLIAFFLPR</sequence>
<dbReference type="AlphaFoldDB" id="A0A1I8FU09"/>
<evidence type="ECO:0000313" key="3">
    <source>
        <dbReference type="WBParaSite" id="maker-unitig_5608-snap-gene-0.1-mRNA-1"/>
    </source>
</evidence>
<evidence type="ECO:0000313" key="2">
    <source>
        <dbReference type="Proteomes" id="UP000095280"/>
    </source>
</evidence>
<dbReference type="Proteomes" id="UP000095280">
    <property type="component" value="Unplaced"/>
</dbReference>
<feature type="region of interest" description="Disordered" evidence="1">
    <location>
        <begin position="189"/>
        <end position="212"/>
    </location>
</feature>
<feature type="compositionally biased region" description="Basic and acidic residues" evidence="1">
    <location>
        <begin position="189"/>
        <end position="204"/>
    </location>
</feature>
<keyword evidence="2" id="KW-1185">Reference proteome</keyword>
<organism evidence="2 3">
    <name type="scientific">Macrostomum lignano</name>
    <dbReference type="NCBI Taxonomy" id="282301"/>
    <lineage>
        <taxon>Eukaryota</taxon>
        <taxon>Metazoa</taxon>
        <taxon>Spiralia</taxon>
        <taxon>Lophotrochozoa</taxon>
        <taxon>Platyhelminthes</taxon>
        <taxon>Rhabditophora</taxon>
        <taxon>Macrostomorpha</taxon>
        <taxon>Macrostomida</taxon>
        <taxon>Macrostomidae</taxon>
        <taxon>Macrostomum</taxon>
    </lineage>
</organism>
<evidence type="ECO:0000256" key="1">
    <source>
        <dbReference type="SAM" id="MobiDB-lite"/>
    </source>
</evidence>
<accession>A0A1I8FU09</accession>
<proteinExistence type="predicted"/>
<dbReference type="WBParaSite" id="maker-unitig_5608-snap-gene-0.1-mRNA-1">
    <property type="protein sequence ID" value="maker-unitig_5608-snap-gene-0.1-mRNA-1"/>
    <property type="gene ID" value="maker-unitig_5608-snap-gene-0.1"/>
</dbReference>
<name>A0A1I8FU09_9PLAT</name>
<feature type="region of interest" description="Disordered" evidence="1">
    <location>
        <begin position="343"/>
        <end position="363"/>
    </location>
</feature>
<feature type="compositionally biased region" description="Polar residues" evidence="1">
    <location>
        <begin position="346"/>
        <end position="363"/>
    </location>
</feature>
<reference evidence="3" key="1">
    <citation type="submission" date="2016-11" db="UniProtKB">
        <authorList>
            <consortium name="WormBaseParasite"/>
        </authorList>
    </citation>
    <scope>IDENTIFICATION</scope>
</reference>